<evidence type="ECO:0000256" key="7">
    <source>
        <dbReference type="SAM" id="Phobius"/>
    </source>
</evidence>
<feature type="transmembrane region" description="Helical" evidence="7">
    <location>
        <begin position="665"/>
        <end position="686"/>
    </location>
</feature>
<dbReference type="InterPro" id="IPR007110">
    <property type="entry name" value="Ig-like_dom"/>
</dbReference>
<keyword evidence="4 7" id="KW-0472">Membrane</keyword>
<reference evidence="10 11" key="1">
    <citation type="submission" date="2020-04" db="EMBL/GenBank/DDBJ databases">
        <authorList>
            <person name="Wallbank WR R."/>
            <person name="Pardo Diaz C."/>
            <person name="Kozak K."/>
            <person name="Martin S."/>
            <person name="Jiggins C."/>
            <person name="Moest M."/>
            <person name="Warren A I."/>
            <person name="Byers J.R.P. K."/>
            <person name="Montejo-Kovacevich G."/>
            <person name="Yen C E."/>
        </authorList>
    </citation>
    <scope>NUCLEOTIDE SEQUENCE [LARGE SCALE GENOMIC DNA]</scope>
</reference>
<evidence type="ECO:0000313" key="11">
    <source>
        <dbReference type="Proteomes" id="UP000494106"/>
    </source>
</evidence>
<evidence type="ECO:0000256" key="1">
    <source>
        <dbReference type="ARBA" id="ARBA00004167"/>
    </source>
</evidence>
<feature type="domain" description="Ig-like" evidence="9">
    <location>
        <begin position="27"/>
        <end position="135"/>
    </location>
</feature>
<keyword evidence="3 7" id="KW-1133">Transmembrane helix</keyword>
<name>A0A8S1AIR7_ARCPL</name>
<dbReference type="InterPro" id="IPR003598">
    <property type="entry name" value="Ig_sub2"/>
</dbReference>
<keyword evidence="5" id="KW-1015">Disulfide bond</keyword>
<keyword evidence="11" id="KW-1185">Reference proteome</keyword>
<feature type="domain" description="Ig-like" evidence="9">
    <location>
        <begin position="140"/>
        <end position="237"/>
    </location>
</feature>
<dbReference type="InterPro" id="IPR013106">
    <property type="entry name" value="Ig_V-set"/>
</dbReference>
<evidence type="ECO:0000313" key="10">
    <source>
        <dbReference type="EMBL" id="CAB3246211.1"/>
    </source>
</evidence>
<evidence type="ECO:0000256" key="4">
    <source>
        <dbReference type="ARBA" id="ARBA00023136"/>
    </source>
</evidence>
<evidence type="ECO:0000256" key="6">
    <source>
        <dbReference type="SAM" id="MobiDB-lite"/>
    </source>
</evidence>
<comment type="subcellular location">
    <subcellularLocation>
        <location evidence="1">Membrane</location>
        <topology evidence="1">Single-pass membrane protein</topology>
    </subcellularLocation>
</comment>
<evidence type="ECO:0000259" key="9">
    <source>
        <dbReference type="PROSITE" id="PS50835"/>
    </source>
</evidence>
<gene>
    <name evidence="10" type="ORF">APLA_LOCUS10778</name>
</gene>
<evidence type="ECO:0000256" key="8">
    <source>
        <dbReference type="SAM" id="SignalP"/>
    </source>
</evidence>
<feature type="domain" description="Ig-like" evidence="9">
    <location>
        <begin position="243"/>
        <end position="345"/>
    </location>
</feature>
<evidence type="ECO:0000256" key="5">
    <source>
        <dbReference type="ARBA" id="ARBA00023157"/>
    </source>
</evidence>
<keyword evidence="8" id="KW-0732">Signal</keyword>
<dbReference type="SMART" id="SM00409">
    <property type="entry name" value="IG"/>
    <property type="match status" value="4"/>
</dbReference>
<dbReference type="Gene3D" id="2.60.40.10">
    <property type="entry name" value="Immunoglobulins"/>
    <property type="match status" value="4"/>
</dbReference>
<feature type="domain" description="Ig-like" evidence="9">
    <location>
        <begin position="350"/>
        <end position="443"/>
    </location>
</feature>
<comment type="caution">
    <text evidence="10">The sequence shown here is derived from an EMBL/GenBank/DDBJ whole genome shotgun (WGS) entry which is preliminary data.</text>
</comment>
<dbReference type="Pfam" id="PF08205">
    <property type="entry name" value="C2-set_2"/>
    <property type="match status" value="2"/>
</dbReference>
<dbReference type="Pfam" id="PF13927">
    <property type="entry name" value="Ig_3"/>
    <property type="match status" value="1"/>
</dbReference>
<dbReference type="GO" id="GO:0016020">
    <property type="term" value="C:membrane"/>
    <property type="evidence" value="ECO:0007669"/>
    <property type="project" value="UniProtKB-SubCell"/>
</dbReference>
<feature type="chain" id="PRO_5035817868" description="Ig-like domain-containing protein" evidence="8">
    <location>
        <begin position="25"/>
        <end position="775"/>
    </location>
</feature>
<dbReference type="SMART" id="SM00408">
    <property type="entry name" value="IGc2"/>
    <property type="match status" value="4"/>
</dbReference>
<feature type="signal peptide" evidence="8">
    <location>
        <begin position="1"/>
        <end position="24"/>
    </location>
</feature>
<dbReference type="OrthoDB" id="9448246at2759"/>
<keyword evidence="2 7" id="KW-0812">Transmembrane</keyword>
<evidence type="ECO:0000256" key="3">
    <source>
        <dbReference type="ARBA" id="ARBA00022989"/>
    </source>
</evidence>
<sequence>MGRRMRLTPALIYLFLLICTGSYAFIPGVDGPVSNVQALEGGDVTLLCDSTPDSLDDEFMILVWYKNNVPIYSFEIPDKQWSEPSFNTSSRLRADILAQPTAVTVTSLTEDDEAMYHCRVDFRLSPTRNVGINVSVIVLPSLPFFMDEMSNKVGARVGPYHDGDTLLLRCLVIGGRPPPRISWYSGDTLVDASDGDSDIPTVRENELYLPLTRDNAAALSCRASNTNLAPPIVATLEIELFLPAYNVSIHWVRGTVGDALRAGSVALAQCTARGSYPQPELSWWLDRKHLTHHSNQTWSNSTLTAISFLELNPALSDNGATLACVATNPVMAPNKGSKADVFTLNVTYSPMVDVIKLGDDGNGNVVVELDSLNLECETKANPPVEMFTWYFNDIEIKPGSIWGDNTSSRQLLIEEATRAHAGRYACGAANTIGETRSDNLSITVFYPPECTGVGIRLIKETIHCNVKALPAPETYFWHLQPSNYEIQHLTTGSPSLSLDTITGPLAESLKASCEASNGVASQEESCDRTFSFEHLRPPQPEQCDIAYEFGEFQMKCIPVENATYYEVYVWRLSESNSSLVLERRASMGFGTGRALAAAGPGNNAGLTAGRLAVRAALGRVRRGDEAGARACNRYGCSAPLLLRPTDTLLHQADPPWWHFFLEKDVGISLGAVVLVAVFVISSVLMVRLVRRPRHKPPPVIQVLQLDDVARNYLDNIGEHKVHASCSLRSCSSGYSDASGDSGPPVDRRRKPAAWERWHEPPPPDVTLTLHRESAV</sequence>
<dbReference type="InterPro" id="IPR036179">
    <property type="entry name" value="Ig-like_dom_sf"/>
</dbReference>
<dbReference type="PROSITE" id="PS50835">
    <property type="entry name" value="IG_LIKE"/>
    <property type="match status" value="4"/>
</dbReference>
<accession>A0A8S1AIR7</accession>
<dbReference type="Proteomes" id="UP000494106">
    <property type="component" value="Unassembled WGS sequence"/>
</dbReference>
<proteinExistence type="predicted"/>
<dbReference type="InterPro" id="IPR013162">
    <property type="entry name" value="CD80_C2-set"/>
</dbReference>
<dbReference type="InterPro" id="IPR003599">
    <property type="entry name" value="Ig_sub"/>
</dbReference>
<dbReference type="SUPFAM" id="SSF48726">
    <property type="entry name" value="Immunoglobulin"/>
    <property type="match status" value="4"/>
</dbReference>
<dbReference type="InterPro" id="IPR013783">
    <property type="entry name" value="Ig-like_fold"/>
</dbReference>
<dbReference type="PANTHER" id="PTHR23278">
    <property type="entry name" value="SIDESTEP PROTEIN"/>
    <property type="match status" value="1"/>
</dbReference>
<feature type="compositionally biased region" description="Basic and acidic residues" evidence="6">
    <location>
        <begin position="752"/>
        <end position="761"/>
    </location>
</feature>
<organism evidence="10 11">
    <name type="scientific">Arctia plantaginis</name>
    <name type="common">Wood tiger moth</name>
    <name type="synonym">Phalaena plantaginis</name>
    <dbReference type="NCBI Taxonomy" id="874455"/>
    <lineage>
        <taxon>Eukaryota</taxon>
        <taxon>Metazoa</taxon>
        <taxon>Ecdysozoa</taxon>
        <taxon>Arthropoda</taxon>
        <taxon>Hexapoda</taxon>
        <taxon>Insecta</taxon>
        <taxon>Pterygota</taxon>
        <taxon>Neoptera</taxon>
        <taxon>Endopterygota</taxon>
        <taxon>Lepidoptera</taxon>
        <taxon>Glossata</taxon>
        <taxon>Ditrysia</taxon>
        <taxon>Noctuoidea</taxon>
        <taxon>Erebidae</taxon>
        <taxon>Arctiinae</taxon>
        <taxon>Arctia</taxon>
    </lineage>
</organism>
<dbReference type="EMBL" id="CADEBC010000525">
    <property type="protein sequence ID" value="CAB3246211.1"/>
    <property type="molecule type" value="Genomic_DNA"/>
</dbReference>
<dbReference type="PANTHER" id="PTHR23278:SF32">
    <property type="entry name" value="NEUROMUSCULIN, ISOFORM E"/>
    <property type="match status" value="1"/>
</dbReference>
<dbReference type="Pfam" id="PF07686">
    <property type="entry name" value="V-set"/>
    <property type="match status" value="1"/>
</dbReference>
<evidence type="ECO:0000256" key="2">
    <source>
        <dbReference type="ARBA" id="ARBA00022692"/>
    </source>
</evidence>
<feature type="region of interest" description="Disordered" evidence="6">
    <location>
        <begin position="734"/>
        <end position="775"/>
    </location>
</feature>
<dbReference type="AlphaFoldDB" id="A0A8S1AIR7"/>
<protein>
    <recommendedName>
        <fullName evidence="9">Ig-like domain-containing protein</fullName>
    </recommendedName>
</protein>